<evidence type="ECO:0000313" key="2">
    <source>
        <dbReference type="Proteomes" id="UP000001055"/>
    </source>
</evidence>
<dbReference type="KEGG" id="pno:SNOG_00014"/>
<protein>
    <submittedName>
        <fullName evidence="1">Uncharacterized protein</fullName>
    </submittedName>
</protein>
<dbReference type="InParanoid" id="Q0V7K0"/>
<dbReference type="AlphaFoldDB" id="Q0V7K0"/>
<dbReference type="EMBL" id="CH445325">
    <property type="protein sequence ID" value="EAT91509.1"/>
    <property type="molecule type" value="Genomic_DNA"/>
</dbReference>
<accession>Q0V7K0</accession>
<dbReference type="Proteomes" id="UP000001055">
    <property type="component" value="Unassembled WGS sequence"/>
</dbReference>
<organism evidence="1 2">
    <name type="scientific">Phaeosphaeria nodorum (strain SN15 / ATCC MYA-4574 / FGSC 10173)</name>
    <name type="common">Glume blotch fungus</name>
    <name type="synonym">Parastagonospora nodorum</name>
    <dbReference type="NCBI Taxonomy" id="321614"/>
    <lineage>
        <taxon>Eukaryota</taxon>
        <taxon>Fungi</taxon>
        <taxon>Dikarya</taxon>
        <taxon>Ascomycota</taxon>
        <taxon>Pezizomycotina</taxon>
        <taxon>Dothideomycetes</taxon>
        <taxon>Pleosporomycetidae</taxon>
        <taxon>Pleosporales</taxon>
        <taxon>Pleosporineae</taxon>
        <taxon>Phaeosphaeriaceae</taxon>
        <taxon>Parastagonospora</taxon>
    </lineage>
</organism>
<proteinExistence type="predicted"/>
<gene>
    <name evidence="1" type="ORF">SNOG_00014</name>
</gene>
<dbReference type="RefSeq" id="XP_001790712.1">
    <property type="nucleotide sequence ID" value="XM_001790660.1"/>
</dbReference>
<reference evidence="2" key="1">
    <citation type="journal article" date="2007" name="Plant Cell">
        <title>Dothideomycete-plant interactions illuminated by genome sequencing and EST analysis of the wheat pathogen Stagonospora nodorum.</title>
        <authorList>
            <person name="Hane J.K."/>
            <person name="Lowe R.G."/>
            <person name="Solomon P.S."/>
            <person name="Tan K.C."/>
            <person name="Schoch C.L."/>
            <person name="Spatafora J.W."/>
            <person name="Crous P.W."/>
            <person name="Kodira C."/>
            <person name="Birren B.W."/>
            <person name="Galagan J.E."/>
            <person name="Torriani S.F."/>
            <person name="McDonald B.A."/>
            <person name="Oliver R.P."/>
        </authorList>
    </citation>
    <scope>NUCLEOTIDE SEQUENCE [LARGE SCALE GENOMIC DNA]</scope>
    <source>
        <strain evidence="2">SN15 / ATCC MYA-4574 / FGSC 10173</strain>
    </source>
</reference>
<dbReference type="GeneID" id="5968226"/>
<name>Q0V7K0_PHANO</name>
<sequence length="46" mass="5200">MSQYDSNDKKTRVRFRSAALRLVAAQWIHLWERKAQSGPTAAAILG</sequence>
<evidence type="ECO:0000313" key="1">
    <source>
        <dbReference type="EMBL" id="EAT91509.1"/>
    </source>
</evidence>